<dbReference type="PANTHER" id="PTHR33116">
    <property type="entry name" value="REVERSE TRANSCRIPTASE ZINC-BINDING DOMAIN-CONTAINING PROTEIN-RELATED-RELATED"/>
    <property type="match status" value="1"/>
</dbReference>
<evidence type="ECO:0000313" key="2">
    <source>
        <dbReference type="EMBL" id="GAV77317.1"/>
    </source>
</evidence>
<dbReference type="InterPro" id="IPR026960">
    <property type="entry name" value="RVT-Znf"/>
</dbReference>
<dbReference type="Proteomes" id="UP000187406">
    <property type="component" value="Unassembled WGS sequence"/>
</dbReference>
<dbReference type="AlphaFoldDB" id="A0A1Q3CAQ2"/>
<dbReference type="Pfam" id="PF13966">
    <property type="entry name" value="zf-RVT"/>
    <property type="match status" value="1"/>
</dbReference>
<dbReference type="PANTHER" id="PTHR33116:SF84">
    <property type="entry name" value="RNA-DIRECTED DNA POLYMERASE"/>
    <property type="match status" value="1"/>
</dbReference>
<protein>
    <submittedName>
        <fullName evidence="2">Zf-RVT domain-containing protein</fullName>
    </submittedName>
</protein>
<evidence type="ECO:0000313" key="3">
    <source>
        <dbReference type="Proteomes" id="UP000187406"/>
    </source>
</evidence>
<accession>A0A1Q3CAQ2</accession>
<reference evidence="3" key="1">
    <citation type="submission" date="2016-04" db="EMBL/GenBank/DDBJ databases">
        <title>Cephalotus genome sequencing.</title>
        <authorList>
            <person name="Fukushima K."/>
            <person name="Hasebe M."/>
            <person name="Fang X."/>
        </authorList>
    </citation>
    <scope>NUCLEOTIDE SEQUENCE [LARGE SCALE GENOMIC DNA]</scope>
    <source>
        <strain evidence="3">cv. St1</strain>
    </source>
</reference>
<comment type="caution">
    <text evidence="2">The sequence shown here is derived from an EMBL/GenBank/DDBJ whole genome shotgun (WGS) entry which is preliminary data.</text>
</comment>
<gene>
    <name evidence="2" type="ORF">CFOL_v3_20788</name>
</gene>
<evidence type="ECO:0000259" key="1">
    <source>
        <dbReference type="Pfam" id="PF13966"/>
    </source>
</evidence>
<sequence>MQDIPSSNALDCIFWQTDGHAFSTKTAWQAIRTHEDKVNWYRLVWHTLRIPKHAFCLWLMILGAHKTRDKLLALGIVASTGCVFNCGEIESIDYLFFACPYTQNLWQVVLNMCNIHKSILPRPDEVQWMIEHSNGRKFPAFLKKMALGATVYHFWRNHRIFRNAYLPQQEIIHKIRKDVVCKYMGLVREIEVYVRIGELTWLERWMKCKVQILGFIVLPVGCSTLNSQLLIPYRRLLAVGSRLVWSVLDAVV</sequence>
<feature type="domain" description="Reverse transcriptase zinc-binding" evidence="1">
    <location>
        <begin position="22"/>
        <end position="106"/>
    </location>
</feature>
<dbReference type="EMBL" id="BDDD01001605">
    <property type="protein sequence ID" value="GAV77317.1"/>
    <property type="molecule type" value="Genomic_DNA"/>
</dbReference>
<organism evidence="2 3">
    <name type="scientific">Cephalotus follicularis</name>
    <name type="common">Albany pitcher plant</name>
    <dbReference type="NCBI Taxonomy" id="3775"/>
    <lineage>
        <taxon>Eukaryota</taxon>
        <taxon>Viridiplantae</taxon>
        <taxon>Streptophyta</taxon>
        <taxon>Embryophyta</taxon>
        <taxon>Tracheophyta</taxon>
        <taxon>Spermatophyta</taxon>
        <taxon>Magnoliopsida</taxon>
        <taxon>eudicotyledons</taxon>
        <taxon>Gunneridae</taxon>
        <taxon>Pentapetalae</taxon>
        <taxon>rosids</taxon>
        <taxon>fabids</taxon>
        <taxon>Oxalidales</taxon>
        <taxon>Cephalotaceae</taxon>
        <taxon>Cephalotus</taxon>
    </lineage>
</organism>
<name>A0A1Q3CAQ2_CEPFO</name>
<proteinExistence type="predicted"/>
<dbReference type="OrthoDB" id="1622315at2759"/>
<dbReference type="InParanoid" id="A0A1Q3CAQ2"/>
<keyword evidence="3" id="KW-1185">Reference proteome</keyword>